<dbReference type="AlphaFoldDB" id="A0A0F9H9Z4"/>
<sequence>MAMYDIIGELADAQDFTLTTTETIVSENNINLGVDDVNWGNGELWLNIKVNTAFTTAQGTPSTTITLRASSDSTVNASDTAVITIPAQNLTTATSLGSDIFRGRLPIDVDQEQYIGVVAVNTGGGYTLGKLDIWVDHGSQSDFPAQEALSNIT</sequence>
<comment type="caution">
    <text evidence="1">The sequence shown here is derived from an EMBL/GenBank/DDBJ whole genome shotgun (WGS) entry which is preliminary data.</text>
</comment>
<reference evidence="1" key="1">
    <citation type="journal article" date="2015" name="Nature">
        <title>Complex archaea that bridge the gap between prokaryotes and eukaryotes.</title>
        <authorList>
            <person name="Spang A."/>
            <person name="Saw J.H."/>
            <person name="Jorgensen S.L."/>
            <person name="Zaremba-Niedzwiedzka K."/>
            <person name="Martijn J."/>
            <person name="Lind A.E."/>
            <person name="van Eijk R."/>
            <person name="Schleper C."/>
            <person name="Guy L."/>
            <person name="Ettema T.J."/>
        </authorList>
    </citation>
    <scope>NUCLEOTIDE SEQUENCE</scope>
</reference>
<name>A0A0F9H9Z4_9ZZZZ</name>
<protein>
    <submittedName>
        <fullName evidence="1">Uncharacterized protein</fullName>
    </submittedName>
</protein>
<gene>
    <name evidence="1" type="ORF">LCGC14_1729810</name>
</gene>
<accession>A0A0F9H9Z4</accession>
<evidence type="ECO:0000313" key="1">
    <source>
        <dbReference type="EMBL" id="KKM07850.1"/>
    </source>
</evidence>
<organism evidence="1">
    <name type="scientific">marine sediment metagenome</name>
    <dbReference type="NCBI Taxonomy" id="412755"/>
    <lineage>
        <taxon>unclassified sequences</taxon>
        <taxon>metagenomes</taxon>
        <taxon>ecological metagenomes</taxon>
    </lineage>
</organism>
<dbReference type="InterPro" id="IPR048922">
    <property type="entry name" value="Bbp16"/>
</dbReference>
<dbReference type="Pfam" id="PF21190">
    <property type="entry name" value="Bbp16"/>
    <property type="match status" value="1"/>
</dbReference>
<dbReference type="Gene3D" id="2.60.120.1110">
    <property type="match status" value="1"/>
</dbReference>
<proteinExistence type="predicted"/>
<dbReference type="EMBL" id="LAZR01015684">
    <property type="protein sequence ID" value="KKM07850.1"/>
    <property type="molecule type" value="Genomic_DNA"/>
</dbReference>